<comment type="caution">
    <text evidence="2">The sequence shown here is derived from an EMBL/GenBank/DDBJ whole genome shotgun (WGS) entry which is preliminary data.</text>
</comment>
<organism evidence="2 3">
    <name type="scientific">Hyalangium rubrum</name>
    <dbReference type="NCBI Taxonomy" id="3103134"/>
    <lineage>
        <taxon>Bacteria</taxon>
        <taxon>Pseudomonadati</taxon>
        <taxon>Myxococcota</taxon>
        <taxon>Myxococcia</taxon>
        <taxon>Myxococcales</taxon>
        <taxon>Cystobacterineae</taxon>
        <taxon>Archangiaceae</taxon>
        <taxon>Hyalangium</taxon>
    </lineage>
</organism>
<evidence type="ECO:0000313" key="2">
    <source>
        <dbReference type="EMBL" id="MDY7232864.1"/>
    </source>
</evidence>
<gene>
    <name evidence="2" type="ORF">SYV04_41140</name>
</gene>
<protein>
    <recommendedName>
        <fullName evidence="4">Phasin domain-containing protein</fullName>
    </recommendedName>
</protein>
<evidence type="ECO:0000313" key="3">
    <source>
        <dbReference type="Proteomes" id="UP001291309"/>
    </source>
</evidence>
<name>A0ABU5HHC7_9BACT</name>
<dbReference type="Proteomes" id="UP001291309">
    <property type="component" value="Unassembled WGS sequence"/>
</dbReference>
<sequence>MADGKQQSQTDVMKQIQQAFQAAQAQLAQLREAVTHTAELARLNSQGNYLQMEKEKALRELGEAVWRQVQKGKLELPSSLAQAVKAVEAAEQRAAAHAHEISDILQEGVEVAARLKGKNDGKAQTSLAPKPKKK</sequence>
<evidence type="ECO:0008006" key="4">
    <source>
        <dbReference type="Google" id="ProtNLM"/>
    </source>
</evidence>
<evidence type="ECO:0000256" key="1">
    <source>
        <dbReference type="SAM" id="Coils"/>
    </source>
</evidence>
<keyword evidence="1" id="KW-0175">Coiled coil</keyword>
<reference evidence="2 3" key="1">
    <citation type="submission" date="2023-12" db="EMBL/GenBank/DDBJ databases">
        <title>the genome sequence of Hyalangium sp. s54d21.</title>
        <authorList>
            <person name="Zhang X."/>
        </authorList>
    </citation>
    <scope>NUCLEOTIDE SEQUENCE [LARGE SCALE GENOMIC DNA]</scope>
    <source>
        <strain evidence="3">s54d21</strain>
    </source>
</reference>
<keyword evidence="3" id="KW-1185">Reference proteome</keyword>
<dbReference type="RefSeq" id="WP_321551578.1">
    <property type="nucleotide sequence ID" value="NZ_JAXIVS010000024.1"/>
</dbReference>
<accession>A0ABU5HHC7</accession>
<proteinExistence type="predicted"/>
<dbReference type="EMBL" id="JAXIVS010000024">
    <property type="protein sequence ID" value="MDY7232864.1"/>
    <property type="molecule type" value="Genomic_DNA"/>
</dbReference>
<feature type="coiled-coil region" evidence="1">
    <location>
        <begin position="80"/>
        <end position="107"/>
    </location>
</feature>